<feature type="domain" description="Integrase catalytic" evidence="1">
    <location>
        <begin position="137"/>
        <end position="300"/>
    </location>
</feature>
<dbReference type="Pfam" id="PF00665">
    <property type="entry name" value="rve"/>
    <property type="match status" value="1"/>
</dbReference>
<dbReference type="NCBIfam" id="NF033516">
    <property type="entry name" value="transpos_IS3"/>
    <property type="match status" value="1"/>
</dbReference>
<dbReference type="InterPro" id="IPR012337">
    <property type="entry name" value="RNaseH-like_sf"/>
</dbReference>
<evidence type="ECO:0000313" key="5">
    <source>
        <dbReference type="EMBL" id="MCS5708810.1"/>
    </source>
</evidence>
<name>A0AAE3L4L1_9GAMM</name>
<dbReference type="EMBL" id="LKHV02000001">
    <property type="protein sequence ID" value="MCS5707792.1"/>
    <property type="molecule type" value="Genomic_DNA"/>
</dbReference>
<dbReference type="Pfam" id="PF13276">
    <property type="entry name" value="HTH_21"/>
    <property type="match status" value="1"/>
</dbReference>
<keyword evidence="9" id="KW-1185">Reference proteome</keyword>
<accession>A0AAE3L4L1</accession>
<dbReference type="EMBL" id="LKHV02000001">
    <property type="protein sequence ID" value="MCS5707721.1"/>
    <property type="molecule type" value="Genomic_DNA"/>
</dbReference>
<evidence type="ECO:0000259" key="1">
    <source>
        <dbReference type="PROSITE" id="PS50994"/>
    </source>
</evidence>
<dbReference type="EMBL" id="LKHV02000001">
    <property type="protein sequence ID" value="MCS5707367.1"/>
    <property type="molecule type" value="Genomic_DNA"/>
</dbReference>
<dbReference type="PANTHER" id="PTHR46889:SF4">
    <property type="entry name" value="TRANSPOSASE INSO FOR INSERTION SEQUENCE ELEMENT IS911B-RELATED"/>
    <property type="match status" value="1"/>
</dbReference>
<dbReference type="GO" id="GO:0003676">
    <property type="term" value="F:nucleic acid binding"/>
    <property type="evidence" value="ECO:0007669"/>
    <property type="project" value="InterPro"/>
</dbReference>
<evidence type="ECO:0000313" key="6">
    <source>
        <dbReference type="EMBL" id="MCS5708812.1"/>
    </source>
</evidence>
<evidence type="ECO:0000313" key="7">
    <source>
        <dbReference type="EMBL" id="MCS5709738.1"/>
    </source>
</evidence>
<dbReference type="EMBL" id="LKHV02000001">
    <property type="protein sequence ID" value="MCS5708812.1"/>
    <property type="molecule type" value="Genomic_DNA"/>
</dbReference>
<reference evidence="6" key="2">
    <citation type="submission" date="2021-06" db="EMBL/GenBank/DDBJ databases">
        <title>Genomic Description and Analysis of Intracellular Bacteria, Candidatus Berkiella cookevillensis and Candidatus Berkiella aquae.</title>
        <authorList>
            <person name="Kidane D.T."/>
            <person name="Mehari Y.T."/>
            <person name="Rice F.C."/>
            <person name="Arivett B.A."/>
            <person name="Farone A.L."/>
            <person name="Berk S.G."/>
            <person name="Farone M.B."/>
        </authorList>
    </citation>
    <scope>NUCLEOTIDE SEQUENCE</scope>
    <source>
        <strain evidence="6">CC99</strain>
    </source>
</reference>
<dbReference type="Pfam" id="PF13333">
    <property type="entry name" value="rve_2"/>
    <property type="match status" value="1"/>
</dbReference>
<evidence type="ECO:0000313" key="2">
    <source>
        <dbReference type="EMBL" id="MCS5707367.1"/>
    </source>
</evidence>
<evidence type="ECO:0000313" key="9">
    <source>
        <dbReference type="Proteomes" id="UP000051494"/>
    </source>
</evidence>
<dbReference type="InterPro" id="IPR036397">
    <property type="entry name" value="RNaseH_sf"/>
</dbReference>
<dbReference type="InterPro" id="IPR048020">
    <property type="entry name" value="Transpos_IS3"/>
</dbReference>
<dbReference type="Gene3D" id="3.30.420.10">
    <property type="entry name" value="Ribonuclease H-like superfamily/Ribonuclease H"/>
    <property type="match status" value="1"/>
</dbReference>
<dbReference type="Proteomes" id="UP000051494">
    <property type="component" value="Unassembled WGS sequence"/>
</dbReference>
<dbReference type="EMBL" id="LKHV02000001">
    <property type="protein sequence ID" value="MCS5708810.1"/>
    <property type="molecule type" value="Genomic_DNA"/>
</dbReference>
<dbReference type="PANTHER" id="PTHR46889">
    <property type="entry name" value="TRANSPOSASE INSF FOR INSERTION SEQUENCE IS3B-RELATED"/>
    <property type="match status" value="1"/>
</dbReference>
<dbReference type="InterPro" id="IPR025948">
    <property type="entry name" value="HTH-like_dom"/>
</dbReference>
<dbReference type="RefSeq" id="WP_305790524.1">
    <property type="nucleotide sequence ID" value="NZ_LKHV02000001.1"/>
</dbReference>
<dbReference type="InterPro" id="IPR001584">
    <property type="entry name" value="Integrase_cat-core"/>
</dbReference>
<protein>
    <submittedName>
        <fullName evidence="6">IS3 family transposase</fullName>
    </submittedName>
</protein>
<evidence type="ECO:0000313" key="8">
    <source>
        <dbReference type="EMBL" id="MCS5709756.1"/>
    </source>
</evidence>
<evidence type="ECO:0000313" key="3">
    <source>
        <dbReference type="EMBL" id="MCS5707721.1"/>
    </source>
</evidence>
<gene>
    <name evidence="2" type="ORF">CC99x_000470</name>
    <name evidence="3" type="ORF">CC99x_002250</name>
    <name evidence="4" type="ORF">CC99x_002625</name>
    <name evidence="5" type="ORF">CC99x_007820</name>
    <name evidence="6" type="ORF">CC99x_007830</name>
    <name evidence="7" type="ORF">CC99x_012600</name>
    <name evidence="8" type="ORF">CC99x_012690</name>
</gene>
<dbReference type="EMBL" id="LKHV02000002">
    <property type="protein sequence ID" value="MCS5709738.1"/>
    <property type="molecule type" value="Genomic_DNA"/>
</dbReference>
<dbReference type="AlphaFoldDB" id="A0AAE3L4L1"/>
<sequence length="302" mass="35516">MRHFKKGYSLLRERPEERFKFIEKERHHYDVVLLCECMQVSRSGYYAWKNRPVEPECNDTFIKERMNAIFLLSRCCYGFRRMQKALKNEGIDCNHKKVSRLMKELKLFPKVKRKFKATTNSNHKLPIEPNRLERKFFAIKPNIAWVGDITYIWTEQGWLYLATVIDLCSRKVKGWAMGERITADLAVSALEMALKQVDCSKALLFHSDRGVQYASHAFKEVIKNNGMVHSMSRKADCWDNAVAESFFGTLKQELVYHCKFKTRDEAKLAIFDYIEVFYNRIRLHSTLDYQTPDSVERAVLAA</sequence>
<dbReference type="SUPFAM" id="SSF53098">
    <property type="entry name" value="Ribonuclease H-like"/>
    <property type="match status" value="1"/>
</dbReference>
<dbReference type="InterPro" id="IPR050900">
    <property type="entry name" value="Transposase_IS3/IS150/IS904"/>
</dbReference>
<dbReference type="EMBL" id="LKHV02000002">
    <property type="protein sequence ID" value="MCS5709756.1"/>
    <property type="molecule type" value="Genomic_DNA"/>
</dbReference>
<dbReference type="GO" id="GO:0015074">
    <property type="term" value="P:DNA integration"/>
    <property type="evidence" value="ECO:0007669"/>
    <property type="project" value="InterPro"/>
</dbReference>
<reference evidence="6" key="1">
    <citation type="journal article" date="2016" name="Genome Announc.">
        <title>Draft Genome Sequences of Two Novel Amoeba-Resistant Intranuclear Bacteria, 'Candidatus Berkiella cookevillensis' and 'Candidatus Berkiella aquae'.</title>
        <authorList>
            <person name="Mehari Y.T."/>
            <person name="Arivett B.A."/>
            <person name="Farone A.L."/>
            <person name="Gunderson J.H."/>
            <person name="Farone M.B."/>
        </authorList>
    </citation>
    <scope>NUCLEOTIDE SEQUENCE</scope>
    <source>
        <strain evidence="6">CC99</strain>
    </source>
</reference>
<organism evidence="6 9">
    <name type="scientific">Candidatus Berkiella cookevillensis</name>
    <dbReference type="NCBI Taxonomy" id="437022"/>
    <lineage>
        <taxon>Bacteria</taxon>
        <taxon>Pseudomonadati</taxon>
        <taxon>Pseudomonadota</taxon>
        <taxon>Gammaproteobacteria</taxon>
        <taxon>Candidatus Berkiellales</taxon>
        <taxon>Candidatus Berkiellaceae</taxon>
        <taxon>Candidatus Berkiella</taxon>
    </lineage>
</organism>
<proteinExistence type="predicted"/>
<dbReference type="PROSITE" id="PS50994">
    <property type="entry name" value="INTEGRASE"/>
    <property type="match status" value="1"/>
</dbReference>
<evidence type="ECO:0000313" key="4">
    <source>
        <dbReference type="EMBL" id="MCS5707792.1"/>
    </source>
</evidence>
<comment type="caution">
    <text evidence="6">The sequence shown here is derived from an EMBL/GenBank/DDBJ whole genome shotgun (WGS) entry which is preliminary data.</text>
</comment>